<evidence type="ECO:0000256" key="2">
    <source>
        <dbReference type="ARBA" id="ARBA00037999"/>
    </source>
</evidence>
<evidence type="ECO:0000256" key="3">
    <source>
        <dbReference type="RuleBase" id="RU004508"/>
    </source>
</evidence>
<dbReference type="InterPro" id="IPR015424">
    <property type="entry name" value="PyrdxlP-dep_Trfase"/>
</dbReference>
<dbReference type="InterPro" id="IPR015421">
    <property type="entry name" value="PyrdxlP-dep_Trfase_major"/>
</dbReference>
<dbReference type="Gene3D" id="3.90.1150.10">
    <property type="entry name" value="Aspartate Aminotransferase, domain 1"/>
    <property type="match status" value="1"/>
</dbReference>
<dbReference type="Proteomes" id="UP000770785">
    <property type="component" value="Unassembled WGS sequence"/>
</dbReference>
<keyword evidence="5" id="KW-1185">Reference proteome</keyword>
<dbReference type="RefSeq" id="WP_168036898.1">
    <property type="nucleotide sequence ID" value="NZ_JAATJH010000002.1"/>
</dbReference>
<comment type="caution">
    <text evidence="4">The sequence shown here is derived from an EMBL/GenBank/DDBJ whole genome shotgun (WGS) entry which is preliminary data.</text>
</comment>
<keyword evidence="1 3" id="KW-0663">Pyridoxal phosphate</keyword>
<dbReference type="SUPFAM" id="SSF53383">
    <property type="entry name" value="PLP-dependent transferases"/>
    <property type="match status" value="1"/>
</dbReference>
<reference evidence="4 5" key="1">
    <citation type="submission" date="2020-03" db="EMBL/GenBank/DDBJ databases">
        <title>Genomic Encyclopedia of Type Strains, Phase IV (KMG-IV): sequencing the most valuable type-strain genomes for metagenomic binning, comparative biology and taxonomic classification.</title>
        <authorList>
            <person name="Goeker M."/>
        </authorList>
    </citation>
    <scope>NUCLEOTIDE SEQUENCE [LARGE SCALE GENOMIC DNA]</scope>
    <source>
        <strain evidence="4 5">DSM 105096</strain>
    </source>
</reference>
<sequence>MVDIPLIDLKAQYATLRPAVDEAVAEVLATTGFIGGPQVKEFEENFAEFGNYPEVVACGNGTDALELLLDAWEIGEGDEVIVPAMSWISTSEVVATRGAKPIFVDVDPKTYCIDPALIPAAITSRTKCIIAVHLYGHPADLGAIRKIADEHSLYLIEDCAQAHGAFFGEHNIGTVGDGATFSFFPSKSLGAYGDAGAVIAPSPELGTRVRALANHGMPGRRHHHVYHGRNSRMDALQAAVLNVKIPHLAGWITAKNQHAKRYQDNLEDLDPGYLSLPSTAPDCYHGFHLFVIRTERRDELAEFLTAKGVANTVHYPTALPLHACYAEDGYRAEDYPVSVNLGNTALSLPMFAELTDEQIDYVSDQLKEFFAA</sequence>
<proteinExistence type="inferred from homology"/>
<name>A0ABX0XA89_9BACT</name>
<dbReference type="PIRSF" id="PIRSF000390">
    <property type="entry name" value="PLP_StrS"/>
    <property type="match status" value="1"/>
</dbReference>
<evidence type="ECO:0000256" key="1">
    <source>
        <dbReference type="ARBA" id="ARBA00022898"/>
    </source>
</evidence>
<dbReference type="InterPro" id="IPR000653">
    <property type="entry name" value="DegT/StrS_aminotransferase"/>
</dbReference>
<accession>A0ABX0XA89</accession>
<dbReference type="EMBL" id="JAATJH010000002">
    <property type="protein sequence ID" value="NJC26142.1"/>
    <property type="molecule type" value="Genomic_DNA"/>
</dbReference>
<dbReference type="Pfam" id="PF01041">
    <property type="entry name" value="DegT_DnrJ_EryC1"/>
    <property type="match status" value="1"/>
</dbReference>
<organism evidence="4 5">
    <name type="scientific">Neolewinella antarctica</name>
    <dbReference type="NCBI Taxonomy" id="442734"/>
    <lineage>
        <taxon>Bacteria</taxon>
        <taxon>Pseudomonadati</taxon>
        <taxon>Bacteroidota</taxon>
        <taxon>Saprospiria</taxon>
        <taxon>Saprospirales</taxon>
        <taxon>Lewinellaceae</taxon>
        <taxon>Neolewinella</taxon>
    </lineage>
</organism>
<evidence type="ECO:0000313" key="5">
    <source>
        <dbReference type="Proteomes" id="UP000770785"/>
    </source>
</evidence>
<dbReference type="CDD" id="cd00616">
    <property type="entry name" value="AHBA_syn"/>
    <property type="match status" value="1"/>
</dbReference>
<dbReference type="InterPro" id="IPR015422">
    <property type="entry name" value="PyrdxlP-dep_Trfase_small"/>
</dbReference>
<dbReference type="PANTHER" id="PTHR30244:SF36">
    <property type="entry name" value="3-OXO-GLUCOSE-6-PHOSPHATE:GLUTAMATE AMINOTRANSFERASE"/>
    <property type="match status" value="1"/>
</dbReference>
<evidence type="ECO:0000313" key="4">
    <source>
        <dbReference type="EMBL" id="NJC26142.1"/>
    </source>
</evidence>
<gene>
    <name evidence="4" type="ORF">GGR27_001641</name>
</gene>
<protein>
    <submittedName>
        <fullName evidence="4">dTDP-4-amino-4,6-dideoxygalactose transaminase</fullName>
    </submittedName>
</protein>
<dbReference type="PANTHER" id="PTHR30244">
    <property type="entry name" value="TRANSAMINASE"/>
    <property type="match status" value="1"/>
</dbReference>
<dbReference type="Gene3D" id="3.40.640.10">
    <property type="entry name" value="Type I PLP-dependent aspartate aminotransferase-like (Major domain)"/>
    <property type="match status" value="1"/>
</dbReference>
<comment type="similarity">
    <text evidence="2 3">Belongs to the DegT/DnrJ/EryC1 family.</text>
</comment>